<sequence>MSFYKVLVIGDVGVGKTSMVNRIVYNTFSEKYKATIGCEFGLKIIEINGESIRIQLWDLAGQDRLGGISRLYCRDANGAIVVNDVTREGNLKQACAWKNSVDENVCMADGTPIPMVLCANKSDMLPPESSITDETIQRFALENKFVAGFLTSSKTGLNTNEALLQLVEKIMSKHKKTTDTTEESVRKQAARKLEPKTQSNAGKKGCC</sequence>
<dbReference type="PANTHER" id="PTHR47977">
    <property type="entry name" value="RAS-RELATED PROTEIN RAB"/>
    <property type="match status" value="1"/>
</dbReference>
<gene>
    <name evidence="4" type="ORF">SteCoe_24884</name>
</gene>
<dbReference type="SMART" id="SM00174">
    <property type="entry name" value="RHO"/>
    <property type="match status" value="1"/>
</dbReference>
<dbReference type="Pfam" id="PF00071">
    <property type="entry name" value="Ras"/>
    <property type="match status" value="1"/>
</dbReference>
<evidence type="ECO:0008006" key="6">
    <source>
        <dbReference type="Google" id="ProtNLM"/>
    </source>
</evidence>
<keyword evidence="5" id="KW-1185">Reference proteome</keyword>
<dbReference type="PROSITE" id="PS51421">
    <property type="entry name" value="RAS"/>
    <property type="match status" value="1"/>
</dbReference>
<evidence type="ECO:0000313" key="5">
    <source>
        <dbReference type="Proteomes" id="UP000187209"/>
    </source>
</evidence>
<dbReference type="SMART" id="SM00173">
    <property type="entry name" value="RAS"/>
    <property type="match status" value="1"/>
</dbReference>
<evidence type="ECO:0000256" key="2">
    <source>
        <dbReference type="ARBA" id="ARBA00023134"/>
    </source>
</evidence>
<keyword evidence="2" id="KW-0342">GTP-binding</keyword>
<proteinExistence type="predicted"/>
<name>A0A1R2BGV2_9CILI</name>
<evidence type="ECO:0000256" key="3">
    <source>
        <dbReference type="SAM" id="MobiDB-lite"/>
    </source>
</evidence>
<feature type="region of interest" description="Disordered" evidence="3">
    <location>
        <begin position="174"/>
        <end position="207"/>
    </location>
</feature>
<reference evidence="4 5" key="1">
    <citation type="submission" date="2016-11" db="EMBL/GenBank/DDBJ databases">
        <title>The macronuclear genome of Stentor coeruleus: a giant cell with tiny introns.</title>
        <authorList>
            <person name="Slabodnick M."/>
            <person name="Ruby J.G."/>
            <person name="Reiff S.B."/>
            <person name="Swart E.C."/>
            <person name="Gosai S."/>
            <person name="Prabakaran S."/>
            <person name="Witkowska E."/>
            <person name="Larue G.E."/>
            <person name="Fisher S."/>
            <person name="Freeman R.M."/>
            <person name="Gunawardena J."/>
            <person name="Chu W."/>
            <person name="Stover N.A."/>
            <person name="Gregory B.D."/>
            <person name="Nowacki M."/>
            <person name="Derisi J."/>
            <person name="Roy S.W."/>
            <person name="Marshall W.F."/>
            <person name="Sood P."/>
        </authorList>
    </citation>
    <scope>NUCLEOTIDE SEQUENCE [LARGE SCALE GENOMIC DNA]</scope>
    <source>
        <strain evidence="4">WM001</strain>
    </source>
</reference>
<dbReference type="InterPro" id="IPR027417">
    <property type="entry name" value="P-loop_NTPase"/>
</dbReference>
<organism evidence="4 5">
    <name type="scientific">Stentor coeruleus</name>
    <dbReference type="NCBI Taxonomy" id="5963"/>
    <lineage>
        <taxon>Eukaryota</taxon>
        <taxon>Sar</taxon>
        <taxon>Alveolata</taxon>
        <taxon>Ciliophora</taxon>
        <taxon>Postciliodesmatophora</taxon>
        <taxon>Heterotrichea</taxon>
        <taxon>Heterotrichida</taxon>
        <taxon>Stentoridae</taxon>
        <taxon>Stentor</taxon>
    </lineage>
</organism>
<dbReference type="NCBIfam" id="TIGR00231">
    <property type="entry name" value="small_GTP"/>
    <property type="match status" value="1"/>
</dbReference>
<dbReference type="PRINTS" id="PR00449">
    <property type="entry name" value="RASTRNSFRMNG"/>
</dbReference>
<dbReference type="SMART" id="SM00175">
    <property type="entry name" value="RAB"/>
    <property type="match status" value="1"/>
</dbReference>
<dbReference type="OrthoDB" id="245989at2759"/>
<evidence type="ECO:0000256" key="1">
    <source>
        <dbReference type="ARBA" id="ARBA00022741"/>
    </source>
</evidence>
<keyword evidence="1" id="KW-0547">Nucleotide-binding</keyword>
<dbReference type="AlphaFoldDB" id="A0A1R2BGV2"/>
<dbReference type="Gene3D" id="3.40.50.300">
    <property type="entry name" value="P-loop containing nucleotide triphosphate hydrolases"/>
    <property type="match status" value="1"/>
</dbReference>
<dbReference type="InterPro" id="IPR050227">
    <property type="entry name" value="Rab"/>
</dbReference>
<evidence type="ECO:0000313" key="4">
    <source>
        <dbReference type="EMBL" id="OMJ75865.1"/>
    </source>
</evidence>
<protein>
    <recommendedName>
        <fullName evidence="6">Ras-related protein Rab</fullName>
    </recommendedName>
</protein>
<dbReference type="SMART" id="SM00176">
    <property type="entry name" value="RAN"/>
    <property type="match status" value="1"/>
</dbReference>
<feature type="compositionally biased region" description="Basic and acidic residues" evidence="3">
    <location>
        <begin position="177"/>
        <end position="195"/>
    </location>
</feature>
<dbReference type="SUPFAM" id="SSF52540">
    <property type="entry name" value="P-loop containing nucleoside triphosphate hydrolases"/>
    <property type="match status" value="1"/>
</dbReference>
<dbReference type="EMBL" id="MPUH01000664">
    <property type="protein sequence ID" value="OMJ75865.1"/>
    <property type="molecule type" value="Genomic_DNA"/>
</dbReference>
<accession>A0A1R2BGV2</accession>
<dbReference type="PROSITE" id="PS51419">
    <property type="entry name" value="RAB"/>
    <property type="match status" value="1"/>
</dbReference>
<comment type="caution">
    <text evidence="4">The sequence shown here is derived from an EMBL/GenBank/DDBJ whole genome shotgun (WGS) entry which is preliminary data.</text>
</comment>
<dbReference type="InterPro" id="IPR001806">
    <property type="entry name" value="Small_GTPase"/>
</dbReference>
<dbReference type="InterPro" id="IPR005225">
    <property type="entry name" value="Small_GTP-bd"/>
</dbReference>
<dbReference type="GO" id="GO:0003924">
    <property type="term" value="F:GTPase activity"/>
    <property type="evidence" value="ECO:0007669"/>
    <property type="project" value="InterPro"/>
</dbReference>
<dbReference type="FunFam" id="3.40.50.300:FF:001800">
    <property type="entry name" value="Rab family GTPase"/>
    <property type="match status" value="1"/>
</dbReference>
<dbReference type="Proteomes" id="UP000187209">
    <property type="component" value="Unassembled WGS sequence"/>
</dbReference>
<dbReference type="GO" id="GO:0005525">
    <property type="term" value="F:GTP binding"/>
    <property type="evidence" value="ECO:0007669"/>
    <property type="project" value="UniProtKB-KW"/>
</dbReference>